<dbReference type="Proteomes" id="UP001404956">
    <property type="component" value="Unassembled WGS sequence"/>
</dbReference>
<reference evidence="1 2" key="1">
    <citation type="submission" date="2024-02" db="EMBL/GenBank/DDBJ databases">
        <title>Deinococcus aluminii NBRC 112889.</title>
        <authorList>
            <person name="Ichikawa N."/>
            <person name="Katano-Makiyama Y."/>
            <person name="Hidaka K."/>
        </authorList>
    </citation>
    <scope>NUCLEOTIDE SEQUENCE [LARGE SCALE GENOMIC DNA]</scope>
    <source>
        <strain evidence="1 2">NBRC 112889</strain>
    </source>
</reference>
<proteinExistence type="predicted"/>
<name>A0ABP9XGX4_9DEIO</name>
<accession>A0ABP9XGX4</accession>
<dbReference type="EMBL" id="BAABRV010000005">
    <property type="protein sequence ID" value="GAA5533873.1"/>
    <property type="molecule type" value="Genomic_DNA"/>
</dbReference>
<protein>
    <recommendedName>
        <fullName evidence="3">Single-stranded DNA-binding protein</fullName>
    </recommendedName>
</protein>
<organism evidence="1 2">
    <name type="scientific">Deinococcus aluminii</name>
    <dbReference type="NCBI Taxonomy" id="1656885"/>
    <lineage>
        <taxon>Bacteria</taxon>
        <taxon>Thermotogati</taxon>
        <taxon>Deinococcota</taxon>
        <taxon>Deinococci</taxon>
        <taxon>Deinococcales</taxon>
        <taxon>Deinococcaceae</taxon>
        <taxon>Deinococcus</taxon>
    </lineage>
</organism>
<dbReference type="RefSeq" id="WP_345454682.1">
    <property type="nucleotide sequence ID" value="NZ_BAABRV010000005.1"/>
</dbReference>
<dbReference type="Gene3D" id="2.40.50.140">
    <property type="entry name" value="Nucleic acid-binding proteins"/>
    <property type="match status" value="1"/>
</dbReference>
<dbReference type="InterPro" id="IPR012340">
    <property type="entry name" value="NA-bd_OB-fold"/>
</dbReference>
<evidence type="ECO:0000313" key="2">
    <source>
        <dbReference type="Proteomes" id="UP001404956"/>
    </source>
</evidence>
<evidence type="ECO:0008006" key="3">
    <source>
        <dbReference type="Google" id="ProtNLM"/>
    </source>
</evidence>
<comment type="caution">
    <text evidence="1">The sequence shown here is derived from an EMBL/GenBank/DDBJ whole genome shotgun (WGS) entry which is preliminary data.</text>
</comment>
<gene>
    <name evidence="1" type="ORF">Dalu01_02281</name>
</gene>
<keyword evidence="2" id="KW-1185">Reference proteome</keyword>
<evidence type="ECO:0000313" key="1">
    <source>
        <dbReference type="EMBL" id="GAA5533873.1"/>
    </source>
</evidence>
<sequence length="213" mass="23578">MNEGMISGIVVRVEDKSSGFPAAIVTLAGETDRNGKPLVFFEHVRLTGQIAQQALGLQPGEAVLFDRAAVEQMIWNDQGTNEPRSQIAIRGRSFVRLQGVHTRRMGEHLILEGAMNIFSLRGRLAKNAETRRTGPFGEVTEVIVTVNLPVRPTATETRPHYLKVEAWRQSNLKGTGKGTLVITQVLVKTDMKVIEGKKRYFTVLEERSSNVAA</sequence>